<comment type="caution">
    <text evidence="1">The sequence shown here is derived from an EMBL/GenBank/DDBJ whole genome shotgun (WGS) entry which is preliminary data.</text>
</comment>
<protein>
    <submittedName>
        <fullName evidence="1">Uncharacterized protein</fullName>
    </submittedName>
</protein>
<accession>A0ACC0YXT3</accession>
<sequence>MASQVGSLIHDRNLNVHYNASAGGKTNVSKGLKKGGLGGRKPLGDLSNSVKPTPNQSLKKPSSNSFIEKDIGASKITFDGSKKKSSKASEKSQTSTRKVLSDISNFGKPHLREASNLNVKLSVLEEEHLNALAEEDFLHNHEECLKARTKAMDIDELLITVGLHNGFSKQSVSPWVASSALDDFKFQPTSPPRWLELEELGEHGLGDAQLPQKSEHFSDLDSPKSPNRCMQWDEEVSFMLIKTP</sequence>
<name>A0ACC0YXT3_9ROSI</name>
<reference evidence="2" key="1">
    <citation type="journal article" date="2023" name="G3 (Bethesda)">
        <title>Genome assembly and association tests identify interacting loci associated with vigor, precocity, and sex in interspecific pistachio rootstocks.</title>
        <authorList>
            <person name="Palmer W."/>
            <person name="Jacygrad E."/>
            <person name="Sagayaradj S."/>
            <person name="Cavanaugh K."/>
            <person name="Han R."/>
            <person name="Bertier L."/>
            <person name="Beede B."/>
            <person name="Kafkas S."/>
            <person name="Golino D."/>
            <person name="Preece J."/>
            <person name="Michelmore R."/>
        </authorList>
    </citation>
    <scope>NUCLEOTIDE SEQUENCE [LARGE SCALE GENOMIC DNA]</scope>
</reference>
<keyword evidence="2" id="KW-1185">Reference proteome</keyword>
<evidence type="ECO:0000313" key="1">
    <source>
        <dbReference type="EMBL" id="KAJ0042287.1"/>
    </source>
</evidence>
<evidence type="ECO:0000313" key="2">
    <source>
        <dbReference type="Proteomes" id="UP001163603"/>
    </source>
</evidence>
<dbReference type="EMBL" id="CM047739">
    <property type="protein sequence ID" value="KAJ0042287.1"/>
    <property type="molecule type" value="Genomic_DNA"/>
</dbReference>
<proteinExistence type="predicted"/>
<dbReference type="Proteomes" id="UP001163603">
    <property type="component" value="Chromosome 4"/>
</dbReference>
<organism evidence="1 2">
    <name type="scientific">Pistacia integerrima</name>
    <dbReference type="NCBI Taxonomy" id="434235"/>
    <lineage>
        <taxon>Eukaryota</taxon>
        <taxon>Viridiplantae</taxon>
        <taxon>Streptophyta</taxon>
        <taxon>Embryophyta</taxon>
        <taxon>Tracheophyta</taxon>
        <taxon>Spermatophyta</taxon>
        <taxon>Magnoliopsida</taxon>
        <taxon>eudicotyledons</taxon>
        <taxon>Gunneridae</taxon>
        <taxon>Pentapetalae</taxon>
        <taxon>rosids</taxon>
        <taxon>malvids</taxon>
        <taxon>Sapindales</taxon>
        <taxon>Anacardiaceae</taxon>
        <taxon>Pistacia</taxon>
    </lineage>
</organism>
<gene>
    <name evidence="1" type="ORF">Pint_17516</name>
</gene>